<evidence type="ECO:0000256" key="2">
    <source>
        <dbReference type="ARBA" id="ARBA00022741"/>
    </source>
</evidence>
<proteinExistence type="inferred from homology"/>
<comment type="similarity">
    <text evidence="7">Belongs to the NrdR family.</text>
</comment>
<evidence type="ECO:0000256" key="5">
    <source>
        <dbReference type="ARBA" id="ARBA00023125"/>
    </source>
</evidence>
<name>A0A7V4E478_UNCW3</name>
<comment type="function">
    <text evidence="7">Negatively regulates transcription of bacterial ribonucleotide reductase nrd genes and operons by binding to NrdR-boxes.</text>
</comment>
<keyword evidence="4 7" id="KW-0805">Transcription regulation</keyword>
<sequence>MKCPNCGLDNDRVIDSRQVLEGEAIRRRRECVNCGFRFTTFEYIEQIPLMVIKSDGRREPYNREKIIKGIVLACRKRNISQEKINEIVNTIEKEMVEKNLLEVESKYLGEKVLEHLRKIDEVAYVRFASVYKNFQSIDEFISEIKKIKKEENNESKK</sequence>
<gene>
    <name evidence="7 9" type="primary">nrdR</name>
    <name evidence="9" type="ORF">ENU74_04775</name>
</gene>
<dbReference type="GO" id="GO:0005524">
    <property type="term" value="F:ATP binding"/>
    <property type="evidence" value="ECO:0007669"/>
    <property type="project" value="UniProtKB-UniRule"/>
</dbReference>
<dbReference type="PANTHER" id="PTHR30455">
    <property type="entry name" value="TRANSCRIPTIONAL REPRESSOR NRDR"/>
    <property type="match status" value="1"/>
</dbReference>
<keyword evidence="7" id="KW-0863">Zinc-finger</keyword>
<reference evidence="9" key="1">
    <citation type="journal article" date="2020" name="mSystems">
        <title>Genome- and Community-Level Interaction Insights into Carbon Utilization and Element Cycling Functions of Hydrothermarchaeota in Hydrothermal Sediment.</title>
        <authorList>
            <person name="Zhou Z."/>
            <person name="Liu Y."/>
            <person name="Xu W."/>
            <person name="Pan J."/>
            <person name="Luo Z.H."/>
            <person name="Li M."/>
        </authorList>
    </citation>
    <scope>NUCLEOTIDE SEQUENCE [LARGE SCALE GENOMIC DNA]</scope>
    <source>
        <strain evidence="9">SpSt-697</strain>
    </source>
</reference>
<comment type="cofactor">
    <cofactor evidence="7">
        <name>Zn(2+)</name>
        <dbReference type="ChEBI" id="CHEBI:29105"/>
    </cofactor>
    <text evidence="7">Binds 1 zinc ion.</text>
</comment>
<organism evidence="9">
    <name type="scientific">candidate division WOR-3 bacterium</name>
    <dbReference type="NCBI Taxonomy" id="2052148"/>
    <lineage>
        <taxon>Bacteria</taxon>
        <taxon>Bacteria division WOR-3</taxon>
    </lineage>
</organism>
<dbReference type="GO" id="GO:0008270">
    <property type="term" value="F:zinc ion binding"/>
    <property type="evidence" value="ECO:0007669"/>
    <property type="project" value="UniProtKB-UniRule"/>
</dbReference>
<keyword evidence="6 7" id="KW-0804">Transcription</keyword>
<dbReference type="GO" id="GO:0003677">
    <property type="term" value="F:DNA binding"/>
    <property type="evidence" value="ECO:0007669"/>
    <property type="project" value="UniProtKB-KW"/>
</dbReference>
<dbReference type="PANTHER" id="PTHR30455:SF2">
    <property type="entry name" value="TRANSCRIPTIONAL REPRESSOR NRDR"/>
    <property type="match status" value="1"/>
</dbReference>
<keyword evidence="7" id="KW-0479">Metal-binding</keyword>
<dbReference type="HAMAP" id="MF_00440">
    <property type="entry name" value="NrdR"/>
    <property type="match status" value="1"/>
</dbReference>
<dbReference type="InterPro" id="IPR003796">
    <property type="entry name" value="RNR_NrdR-like"/>
</dbReference>
<dbReference type="GO" id="GO:0045892">
    <property type="term" value="P:negative regulation of DNA-templated transcription"/>
    <property type="evidence" value="ECO:0007669"/>
    <property type="project" value="UniProtKB-UniRule"/>
</dbReference>
<keyword evidence="5 7" id="KW-0238">DNA-binding</keyword>
<dbReference type="AlphaFoldDB" id="A0A7V4E478"/>
<keyword evidence="2 7" id="KW-0547">Nucleotide-binding</keyword>
<dbReference type="PROSITE" id="PS51161">
    <property type="entry name" value="ATP_CONE"/>
    <property type="match status" value="1"/>
</dbReference>
<evidence type="ECO:0000256" key="1">
    <source>
        <dbReference type="ARBA" id="ARBA00022491"/>
    </source>
</evidence>
<dbReference type="InterPro" id="IPR055173">
    <property type="entry name" value="NrdR-like_N"/>
</dbReference>
<evidence type="ECO:0000256" key="4">
    <source>
        <dbReference type="ARBA" id="ARBA00023015"/>
    </source>
</evidence>
<evidence type="ECO:0000256" key="6">
    <source>
        <dbReference type="ARBA" id="ARBA00023163"/>
    </source>
</evidence>
<evidence type="ECO:0000259" key="8">
    <source>
        <dbReference type="PROSITE" id="PS51161"/>
    </source>
</evidence>
<comment type="caution">
    <text evidence="9">The sequence shown here is derived from an EMBL/GenBank/DDBJ whole genome shotgun (WGS) entry which is preliminary data.</text>
</comment>
<dbReference type="EMBL" id="DTDR01000120">
    <property type="protein sequence ID" value="HGK63885.1"/>
    <property type="molecule type" value="Genomic_DNA"/>
</dbReference>
<accession>A0A7V4E478</accession>
<feature type="domain" description="ATP-cone" evidence="8">
    <location>
        <begin position="49"/>
        <end position="139"/>
    </location>
</feature>
<dbReference type="Pfam" id="PF03477">
    <property type="entry name" value="ATP-cone"/>
    <property type="match status" value="1"/>
</dbReference>
<dbReference type="NCBIfam" id="TIGR00244">
    <property type="entry name" value="transcriptional regulator NrdR"/>
    <property type="match status" value="1"/>
</dbReference>
<keyword evidence="7" id="KW-0862">Zinc</keyword>
<dbReference type="InterPro" id="IPR005144">
    <property type="entry name" value="ATP-cone_dom"/>
</dbReference>
<keyword evidence="1 7" id="KW-0678">Repressor</keyword>
<dbReference type="Pfam" id="PF22811">
    <property type="entry name" value="Zn_ribbon_NrdR"/>
    <property type="match status" value="1"/>
</dbReference>
<protein>
    <recommendedName>
        <fullName evidence="7">Transcriptional repressor NrdR</fullName>
    </recommendedName>
</protein>
<keyword evidence="3 7" id="KW-0067">ATP-binding</keyword>
<evidence type="ECO:0000256" key="7">
    <source>
        <dbReference type="HAMAP-Rule" id="MF_00440"/>
    </source>
</evidence>
<feature type="zinc finger region" evidence="7">
    <location>
        <begin position="3"/>
        <end position="34"/>
    </location>
</feature>
<evidence type="ECO:0000256" key="3">
    <source>
        <dbReference type="ARBA" id="ARBA00022840"/>
    </source>
</evidence>
<evidence type="ECO:0000313" key="9">
    <source>
        <dbReference type="EMBL" id="HGK63885.1"/>
    </source>
</evidence>